<feature type="compositionally biased region" description="Gly residues" evidence="8">
    <location>
        <begin position="213"/>
        <end position="223"/>
    </location>
</feature>
<dbReference type="AlphaFoldDB" id="A0A4D9ETU8"/>
<evidence type="ECO:0000256" key="1">
    <source>
        <dbReference type="ARBA" id="ARBA00004651"/>
    </source>
</evidence>
<dbReference type="Gene3D" id="1.20.1080.10">
    <property type="entry name" value="Glycerol uptake facilitator protein"/>
    <property type="match status" value="1"/>
</dbReference>
<organism evidence="10 11">
    <name type="scientific">Platysternon megacephalum</name>
    <name type="common">big-headed turtle</name>
    <dbReference type="NCBI Taxonomy" id="55544"/>
    <lineage>
        <taxon>Eukaryota</taxon>
        <taxon>Metazoa</taxon>
        <taxon>Chordata</taxon>
        <taxon>Craniata</taxon>
        <taxon>Vertebrata</taxon>
        <taxon>Euteleostomi</taxon>
        <taxon>Archelosauria</taxon>
        <taxon>Testudinata</taxon>
        <taxon>Testudines</taxon>
        <taxon>Cryptodira</taxon>
        <taxon>Durocryptodira</taxon>
        <taxon>Testudinoidea</taxon>
        <taxon>Platysternidae</taxon>
        <taxon>Platysternon</taxon>
    </lineage>
</organism>
<evidence type="ECO:0000256" key="7">
    <source>
        <dbReference type="ARBA" id="ARBA00023136"/>
    </source>
</evidence>
<keyword evidence="3" id="KW-0813">Transport</keyword>
<reference evidence="10 11" key="1">
    <citation type="submission" date="2019-04" db="EMBL/GenBank/DDBJ databases">
        <title>Draft genome of the big-headed turtle Platysternon megacephalum.</title>
        <authorList>
            <person name="Gong S."/>
        </authorList>
    </citation>
    <scope>NUCLEOTIDE SEQUENCE [LARGE SCALE GENOMIC DNA]</scope>
    <source>
        <strain evidence="10">DO16091913</strain>
        <tissue evidence="10">Muscle</tissue>
    </source>
</reference>
<evidence type="ECO:0000313" key="10">
    <source>
        <dbReference type="EMBL" id="TFK10648.1"/>
    </source>
</evidence>
<keyword evidence="4" id="KW-1003">Cell membrane</keyword>
<dbReference type="Pfam" id="PF00230">
    <property type="entry name" value="MIP"/>
    <property type="match status" value="1"/>
</dbReference>
<dbReference type="PANTHER" id="PTHR19139:SF199">
    <property type="entry name" value="MIP17260P"/>
    <property type="match status" value="1"/>
</dbReference>
<gene>
    <name evidence="10" type="ORF">DR999_PMT06050</name>
</gene>
<evidence type="ECO:0000313" key="11">
    <source>
        <dbReference type="Proteomes" id="UP000297703"/>
    </source>
</evidence>
<dbReference type="InterPro" id="IPR034294">
    <property type="entry name" value="Aquaporin_transptr"/>
</dbReference>
<accession>A0A4D9ETU8</accession>
<evidence type="ECO:0000256" key="5">
    <source>
        <dbReference type="ARBA" id="ARBA00022692"/>
    </source>
</evidence>
<keyword evidence="5 9" id="KW-0812">Transmembrane</keyword>
<evidence type="ECO:0000256" key="2">
    <source>
        <dbReference type="ARBA" id="ARBA00006175"/>
    </source>
</evidence>
<dbReference type="STRING" id="55544.A0A4D9ETU8"/>
<feature type="transmembrane region" description="Helical" evidence="9">
    <location>
        <begin position="138"/>
        <end position="161"/>
    </location>
</feature>
<dbReference type="PROSITE" id="PS00221">
    <property type="entry name" value="MIP"/>
    <property type="match status" value="1"/>
</dbReference>
<keyword evidence="7 9" id="KW-0472">Membrane</keyword>
<evidence type="ECO:0000256" key="8">
    <source>
        <dbReference type="SAM" id="MobiDB-lite"/>
    </source>
</evidence>
<evidence type="ECO:0000256" key="9">
    <source>
        <dbReference type="SAM" id="Phobius"/>
    </source>
</evidence>
<name>A0A4D9ETU8_9SAUR</name>
<protein>
    <submittedName>
        <fullName evidence="10">E3 ubiquitin-protein ligase Midline-1</fullName>
    </submittedName>
</protein>
<dbReference type="PANTHER" id="PTHR19139">
    <property type="entry name" value="AQUAPORIN TRANSPORTER"/>
    <property type="match status" value="1"/>
</dbReference>
<evidence type="ECO:0000256" key="3">
    <source>
        <dbReference type="ARBA" id="ARBA00022448"/>
    </source>
</evidence>
<keyword evidence="11" id="KW-1185">Reference proteome</keyword>
<sequence>MELPRLPCRAWDVCLLKALLAEFMGTGIFLFTGLASITPWTQPAVGPGNLGITSQSQSSGSGSEPSGTAYSAVAATPSLGDVGTQAPCSLASPNPLHVSLAFGSSVALMSYCALPLSGGHLNPAVTVSMLVAVKVRPAWAMCYILAQLLGGITASALLYGLTPEHARGEMGVNKVSKESQGPGQSVLLGEVPSSRRAMCTGDGSGSNPTLGSPGPGGKGCFSV</sequence>
<evidence type="ECO:0000256" key="6">
    <source>
        <dbReference type="ARBA" id="ARBA00022989"/>
    </source>
</evidence>
<comment type="caution">
    <text evidence="10">The sequence shown here is derived from an EMBL/GenBank/DDBJ whole genome shotgun (WGS) entry which is preliminary data.</text>
</comment>
<dbReference type="InterPro" id="IPR022357">
    <property type="entry name" value="MIP_CS"/>
</dbReference>
<dbReference type="SUPFAM" id="SSF81338">
    <property type="entry name" value="Aquaporin-like"/>
    <property type="match status" value="1"/>
</dbReference>
<evidence type="ECO:0000256" key="4">
    <source>
        <dbReference type="ARBA" id="ARBA00022475"/>
    </source>
</evidence>
<dbReference type="OrthoDB" id="3222at2759"/>
<proteinExistence type="inferred from homology"/>
<dbReference type="InterPro" id="IPR000425">
    <property type="entry name" value="MIP"/>
</dbReference>
<dbReference type="Proteomes" id="UP000297703">
    <property type="component" value="Unassembled WGS sequence"/>
</dbReference>
<comment type="subcellular location">
    <subcellularLocation>
        <location evidence="1">Cell membrane</location>
        <topology evidence="1">Multi-pass membrane protein</topology>
    </subcellularLocation>
</comment>
<dbReference type="EMBL" id="QXTE01000039">
    <property type="protein sequence ID" value="TFK10648.1"/>
    <property type="molecule type" value="Genomic_DNA"/>
</dbReference>
<keyword evidence="6 9" id="KW-1133">Transmembrane helix</keyword>
<dbReference type="GO" id="GO:0005886">
    <property type="term" value="C:plasma membrane"/>
    <property type="evidence" value="ECO:0007669"/>
    <property type="project" value="UniProtKB-SubCell"/>
</dbReference>
<feature type="region of interest" description="Disordered" evidence="8">
    <location>
        <begin position="197"/>
        <end position="223"/>
    </location>
</feature>
<comment type="similarity">
    <text evidence="2">Belongs to the MIP/aquaporin (TC 1.A.8) family.</text>
</comment>
<dbReference type="InterPro" id="IPR023271">
    <property type="entry name" value="Aquaporin-like"/>
</dbReference>
<dbReference type="GO" id="GO:0015250">
    <property type="term" value="F:water channel activity"/>
    <property type="evidence" value="ECO:0007669"/>
    <property type="project" value="TreeGrafter"/>
</dbReference>
<reference evidence="10 11" key="2">
    <citation type="submission" date="2019-04" db="EMBL/GenBank/DDBJ databases">
        <title>The genome sequence of big-headed turtle.</title>
        <authorList>
            <person name="Gong S."/>
        </authorList>
    </citation>
    <scope>NUCLEOTIDE SEQUENCE [LARGE SCALE GENOMIC DNA]</scope>
    <source>
        <strain evidence="10">DO16091913</strain>
        <tissue evidence="10">Muscle</tissue>
    </source>
</reference>